<dbReference type="RefSeq" id="WP_169606872.1">
    <property type="nucleotide sequence ID" value="NZ_CP051682.1"/>
</dbReference>
<dbReference type="PANTHER" id="PTHR30605">
    <property type="entry name" value="ANHYDRO-N-ACETYLMURAMIC ACID KINASE"/>
    <property type="match status" value="1"/>
</dbReference>
<evidence type="ECO:0000256" key="1">
    <source>
        <dbReference type="HAMAP-Rule" id="MF_01270"/>
    </source>
</evidence>
<keyword evidence="1" id="KW-0067">ATP-binding</keyword>
<dbReference type="KEGG" id="mrob:HH214_08255"/>
<dbReference type="GO" id="GO:0005524">
    <property type="term" value="F:ATP binding"/>
    <property type="evidence" value="ECO:0007669"/>
    <property type="project" value="UniProtKB-UniRule"/>
</dbReference>
<dbReference type="NCBIfam" id="NF007148">
    <property type="entry name" value="PRK09585.3-2"/>
    <property type="match status" value="1"/>
</dbReference>
<dbReference type="SUPFAM" id="SSF53067">
    <property type="entry name" value="Actin-like ATPase domain"/>
    <property type="match status" value="1"/>
</dbReference>
<dbReference type="EC" id="2.7.1.170" evidence="1"/>
<dbReference type="UniPathway" id="UPA00544"/>
<dbReference type="EMBL" id="CP051682">
    <property type="protein sequence ID" value="QJD95866.1"/>
    <property type="molecule type" value="Genomic_DNA"/>
</dbReference>
<dbReference type="HAMAP" id="MF_01270">
    <property type="entry name" value="AnhMurNAc_kinase"/>
    <property type="match status" value="1"/>
</dbReference>
<dbReference type="GO" id="GO:0016773">
    <property type="term" value="F:phosphotransferase activity, alcohol group as acceptor"/>
    <property type="evidence" value="ECO:0007669"/>
    <property type="project" value="UniProtKB-UniRule"/>
</dbReference>
<evidence type="ECO:0000313" key="3">
    <source>
        <dbReference type="Proteomes" id="UP000503278"/>
    </source>
</evidence>
<evidence type="ECO:0000313" key="2">
    <source>
        <dbReference type="EMBL" id="QJD95866.1"/>
    </source>
</evidence>
<dbReference type="Pfam" id="PF03702">
    <property type="entry name" value="AnmK"/>
    <property type="match status" value="1"/>
</dbReference>
<comment type="similarity">
    <text evidence="1">Belongs to the anhydro-N-acetylmuramic acid kinase family.</text>
</comment>
<dbReference type="Gene3D" id="3.30.420.40">
    <property type="match status" value="2"/>
</dbReference>
<gene>
    <name evidence="1" type="primary">anmK</name>
    <name evidence="2" type="ORF">HH214_08255</name>
</gene>
<reference evidence="2 3" key="1">
    <citation type="submission" date="2020-04" db="EMBL/GenBank/DDBJ databases">
        <title>Genome sequencing of novel species.</title>
        <authorList>
            <person name="Heo J."/>
            <person name="Kim S.-J."/>
            <person name="Kim J.-S."/>
            <person name="Hong S.-B."/>
            <person name="Kwon S.-W."/>
        </authorList>
    </citation>
    <scope>NUCLEOTIDE SEQUENCE [LARGE SCALE GENOMIC DNA]</scope>
    <source>
        <strain evidence="2 3">F39-2</strain>
    </source>
</reference>
<dbReference type="GO" id="GO:0016301">
    <property type="term" value="F:kinase activity"/>
    <property type="evidence" value="ECO:0007669"/>
    <property type="project" value="UniProtKB-KW"/>
</dbReference>
<keyword evidence="1 2" id="KW-0808">Transferase</keyword>
<dbReference type="GO" id="GO:0006040">
    <property type="term" value="P:amino sugar metabolic process"/>
    <property type="evidence" value="ECO:0007669"/>
    <property type="project" value="InterPro"/>
</dbReference>
<dbReference type="Proteomes" id="UP000503278">
    <property type="component" value="Chromosome"/>
</dbReference>
<dbReference type="GO" id="GO:0009254">
    <property type="term" value="P:peptidoglycan turnover"/>
    <property type="evidence" value="ECO:0007669"/>
    <property type="project" value="UniProtKB-UniRule"/>
</dbReference>
<comment type="function">
    <text evidence="1">Catalyzes the specific phosphorylation of 1,6-anhydro-N-acetylmuramic acid (anhMurNAc) with the simultaneous cleavage of the 1,6-anhydro ring, generating MurNAc-6-P. Is required for the utilization of anhMurNAc either imported from the medium or derived from its own cell wall murein, and thus plays a role in cell wall recycling.</text>
</comment>
<dbReference type="CDD" id="cd24050">
    <property type="entry name" value="ASKHA_NBD_ANMK"/>
    <property type="match status" value="1"/>
</dbReference>
<keyword evidence="1 2" id="KW-0418">Kinase</keyword>
<dbReference type="PANTHER" id="PTHR30605:SF0">
    <property type="entry name" value="ANHYDRO-N-ACETYLMURAMIC ACID KINASE"/>
    <property type="match status" value="1"/>
</dbReference>
<dbReference type="InterPro" id="IPR005338">
    <property type="entry name" value="Anhydro_N_Ac-Mur_kinase"/>
</dbReference>
<dbReference type="AlphaFoldDB" id="A0A7L5E667"/>
<accession>A0A7L5E667</accession>
<sequence length="395" mass="42931">MPAFNTNLSRLFTIAQKPERLIIGLMSGTSLDGLDIALCRFTGHGFNTRFTLLEFITLPYEETFRQEIKQVFARQQASLEKVCLLNAQIGRLHASLVLQALNQWGYQPQQIDAIASHGQTIYHAPQRLHSQADYPNATLQIGDADHLAVQTGIITISDFRQKHIAAGGEGAPLALYGDVLLGSHPAENRILLNIGGIANLTYLPADARNIICTDLGPGNTLIDAACQTYFNQPYDDGGRIAFSGQVHQSLLNKLLSHPFFQQPAPKTTGPELFSQAYVEQAQQKVNATNISPQDLVSALSAFTAEAIVRFIRNHIPAPIHRLLLSGGGAKNEFIQHYLQQHLPGIALDNTDSIGIDADAKEAILFALLANEALVGEPITIGSNPAVLMGKFSFPA</sequence>
<dbReference type="GO" id="GO:0097175">
    <property type="term" value="P:1,6-anhydro-N-acetyl-beta-muramic acid catabolic process"/>
    <property type="evidence" value="ECO:0007669"/>
    <property type="project" value="UniProtKB-UniRule"/>
</dbReference>
<keyword evidence="1" id="KW-0119">Carbohydrate metabolism</keyword>
<dbReference type="InterPro" id="IPR043129">
    <property type="entry name" value="ATPase_NBD"/>
</dbReference>
<organism evidence="2 3">
    <name type="scientific">Mucilaginibacter robiniae</name>
    <dbReference type="NCBI Taxonomy" id="2728022"/>
    <lineage>
        <taxon>Bacteria</taxon>
        <taxon>Pseudomonadati</taxon>
        <taxon>Bacteroidota</taxon>
        <taxon>Sphingobacteriia</taxon>
        <taxon>Sphingobacteriales</taxon>
        <taxon>Sphingobacteriaceae</taxon>
        <taxon>Mucilaginibacter</taxon>
    </lineage>
</organism>
<keyword evidence="3" id="KW-1185">Reference proteome</keyword>
<proteinExistence type="inferred from homology"/>
<keyword evidence="1" id="KW-0547">Nucleotide-binding</keyword>
<feature type="binding site" evidence="1">
    <location>
        <begin position="28"/>
        <end position="35"/>
    </location>
    <ligand>
        <name>ATP</name>
        <dbReference type="ChEBI" id="CHEBI:30616"/>
    </ligand>
</feature>
<protein>
    <recommendedName>
        <fullName evidence="1">Anhydro-N-acetylmuramic acid kinase</fullName>
        <ecNumber evidence="1">2.7.1.170</ecNumber>
    </recommendedName>
    <alternativeName>
        <fullName evidence="1">AnhMurNAc kinase</fullName>
    </alternativeName>
</protein>
<comment type="pathway">
    <text evidence="1">Cell wall biogenesis; peptidoglycan recycling.</text>
</comment>
<dbReference type="UniPathway" id="UPA00343"/>
<comment type="pathway">
    <text evidence="1">Amino-sugar metabolism; 1,6-anhydro-N-acetylmuramate degradation.</text>
</comment>
<comment type="catalytic activity">
    <reaction evidence="1">
        <text>1,6-anhydro-N-acetyl-beta-muramate + ATP + H2O = N-acetyl-D-muramate 6-phosphate + ADP + H(+)</text>
        <dbReference type="Rhea" id="RHEA:24952"/>
        <dbReference type="ChEBI" id="CHEBI:15377"/>
        <dbReference type="ChEBI" id="CHEBI:15378"/>
        <dbReference type="ChEBI" id="CHEBI:30616"/>
        <dbReference type="ChEBI" id="CHEBI:58690"/>
        <dbReference type="ChEBI" id="CHEBI:58722"/>
        <dbReference type="ChEBI" id="CHEBI:456216"/>
        <dbReference type="EC" id="2.7.1.170"/>
    </reaction>
</comment>
<name>A0A7L5E667_9SPHI</name>